<reference evidence="1" key="1">
    <citation type="submission" date="2020-04" db="EMBL/GenBank/DDBJ databases">
        <authorList>
            <person name="Alioto T."/>
            <person name="Alioto T."/>
            <person name="Gomez Garrido J."/>
        </authorList>
    </citation>
    <scope>NUCLEOTIDE SEQUENCE</scope>
    <source>
        <strain evidence="1">A484AB</strain>
    </source>
</reference>
<dbReference type="EMBL" id="CACRXK020004635">
    <property type="protein sequence ID" value="CAB4003457.1"/>
    <property type="molecule type" value="Genomic_DNA"/>
</dbReference>
<protein>
    <submittedName>
        <fullName evidence="1">Uncharacterized protein</fullName>
    </submittedName>
</protein>
<evidence type="ECO:0000313" key="1">
    <source>
        <dbReference type="EMBL" id="CAB4003457.1"/>
    </source>
</evidence>
<evidence type="ECO:0000313" key="2">
    <source>
        <dbReference type="Proteomes" id="UP001152795"/>
    </source>
</evidence>
<accession>A0A6S7HIM6</accession>
<dbReference type="AlphaFoldDB" id="A0A6S7HIM6"/>
<name>A0A6S7HIM6_PARCT</name>
<keyword evidence="2" id="KW-1185">Reference proteome</keyword>
<dbReference type="Proteomes" id="UP001152795">
    <property type="component" value="Unassembled WGS sequence"/>
</dbReference>
<gene>
    <name evidence="1" type="ORF">PACLA_8A065075</name>
</gene>
<organism evidence="1 2">
    <name type="scientific">Paramuricea clavata</name>
    <name type="common">Red gorgonian</name>
    <name type="synonym">Violescent sea-whip</name>
    <dbReference type="NCBI Taxonomy" id="317549"/>
    <lineage>
        <taxon>Eukaryota</taxon>
        <taxon>Metazoa</taxon>
        <taxon>Cnidaria</taxon>
        <taxon>Anthozoa</taxon>
        <taxon>Octocorallia</taxon>
        <taxon>Malacalcyonacea</taxon>
        <taxon>Plexauridae</taxon>
        <taxon>Paramuricea</taxon>
    </lineage>
</organism>
<comment type="caution">
    <text evidence="1">The sequence shown here is derived from an EMBL/GenBank/DDBJ whole genome shotgun (WGS) entry which is preliminary data.</text>
</comment>
<proteinExistence type="predicted"/>
<sequence>MYQLCGIGGTGDTLAAANFKDLEEHVGLKDNCLLQFQGRVMDGQYINEPFIDGMNSIMHLLDDNLPCKERFWWPVQWNPAHWLDKVFSTFKDSCFLLIVS</sequence>